<comment type="cofactor">
    <cofactor evidence="1">
        <name>Ca(2+)</name>
        <dbReference type="ChEBI" id="CHEBI:29108"/>
    </cofactor>
</comment>
<keyword evidence="10" id="KW-1185">Reference proteome</keyword>
<evidence type="ECO:0000256" key="7">
    <source>
        <dbReference type="SAM" id="SignalP"/>
    </source>
</evidence>
<accession>A0A9X2F712</accession>
<sequence length="997" mass="106732">MKTTCASRQAIIVLVLLAFSSGVAVAKSVDPNRPNVLMLLIDDMGWASSSVQMDPNNPDSKSDYHLTPNLETLAQRGMVFSNAYAAGPMCSPTRASIQTGMTPAALQTTDVRQPSDPYHVRYQQYYAGYPLTPPQPRGEFPTATTIGEQLHQIDPNYQTGWFGKWDWWPRPDTDGYDVTQLNIGPVETPAEDPKAMFTITNQAMAFLDDSDQTEDPFFLLVSHDAVKNASARQATVDMFEGLTPGEKHRDPAYAAMHYDLDETIGTLMGRLDTMGITDNTYVMFLSDHGAAVGVNGQEIVNAPLYGGKGTIWEGAMRTPMIVSGPGIAPSSHSDLPISTIDLFPTIASLAGGGTPLPEGVEGADLSPVLFNSGNLPAGTSAIERANAANGELYFHFPHYGPTLNVGKVRPASSVRDGDYKLVRVYGENGAADELLLFDLSASLEESSDPSSPLNLASTMPDKVTELNTKLSNWIQAVDASLPYDVRTPIQLDWDASTSAPTGADWRSQQDVDSYDRETWRAAPGSEPTRIAIDPFQSGLGENAYNMSGNKRLYRRFFHVSDPQKPDEIDGDNSASFEMWVRLDSMNSNQLLFEQGSSTQGISLTLGDADGDSEENDLRFRLLALDGQHLTVTAPVDRFADPTQDFVQVAAVINDSPLGRYIELYINGALAGRADGVAGPDGMNWNHRNKASIGKDIDTIGGSSGAGDLPFTGGTLKGQVAAIRFQNYAISSQDVLASYNSKLDPVSMGVASVSAAASKLIGRPSSVESGALESDDAAFVMLERQDTLGENLAVDLVAGTDSAGVLAAGEQVASYLVHFDPVGDTGSESVEGSITFAGEILGVIWSEEGLADTDSILGSIGLYESTNREGDFMGDDQVIISGDGHTLDFILSAQLADIAELRVLTTAVLAGDFNGDGTVDLADYTVWRNNFGATDESTLNWSGDGNGGVDVADYQLWKQNFGGSPPSGYSTAKVPEPSCLTIVIPVLLGAFFYRSKAW</sequence>
<dbReference type="GO" id="GO:0046872">
    <property type="term" value="F:metal ion binding"/>
    <property type="evidence" value="ECO:0007669"/>
    <property type="project" value="UniProtKB-KW"/>
</dbReference>
<dbReference type="AlphaFoldDB" id="A0A9X2F712"/>
<dbReference type="SUPFAM" id="SSF63446">
    <property type="entry name" value="Type I dockerin domain"/>
    <property type="match status" value="1"/>
</dbReference>
<name>A0A9X2F712_9BACT</name>
<evidence type="ECO:0000256" key="2">
    <source>
        <dbReference type="ARBA" id="ARBA00008779"/>
    </source>
</evidence>
<dbReference type="PROSITE" id="PS00018">
    <property type="entry name" value="EF_HAND_1"/>
    <property type="match status" value="1"/>
</dbReference>
<reference evidence="9" key="1">
    <citation type="submission" date="2022-06" db="EMBL/GenBank/DDBJ databases">
        <title>Aeoliella straminimaris, a novel planctomycete from sediments.</title>
        <authorList>
            <person name="Vitorino I.R."/>
            <person name="Lage O.M."/>
        </authorList>
    </citation>
    <scope>NUCLEOTIDE SEQUENCE</scope>
    <source>
        <strain evidence="9">ICT_H6.2</strain>
    </source>
</reference>
<dbReference type="Gene3D" id="2.60.120.200">
    <property type="match status" value="1"/>
</dbReference>
<gene>
    <name evidence="9" type="ORF">NG895_05780</name>
</gene>
<dbReference type="Proteomes" id="UP001155241">
    <property type="component" value="Unassembled WGS sequence"/>
</dbReference>
<dbReference type="PANTHER" id="PTHR42693:SF42">
    <property type="entry name" value="ARYLSULFATASE G"/>
    <property type="match status" value="1"/>
</dbReference>
<dbReference type="SUPFAM" id="SSF49899">
    <property type="entry name" value="Concanavalin A-like lectins/glucanases"/>
    <property type="match status" value="1"/>
</dbReference>
<dbReference type="GO" id="GO:0000272">
    <property type="term" value="P:polysaccharide catabolic process"/>
    <property type="evidence" value="ECO:0007669"/>
    <property type="project" value="InterPro"/>
</dbReference>
<dbReference type="Pfam" id="PF13385">
    <property type="entry name" value="Laminin_G_3"/>
    <property type="match status" value="1"/>
</dbReference>
<keyword evidence="4 7" id="KW-0732">Signal</keyword>
<dbReference type="GO" id="GO:0004065">
    <property type="term" value="F:arylsulfatase activity"/>
    <property type="evidence" value="ECO:0007669"/>
    <property type="project" value="TreeGrafter"/>
</dbReference>
<evidence type="ECO:0000259" key="8">
    <source>
        <dbReference type="Pfam" id="PF00884"/>
    </source>
</evidence>
<dbReference type="InterPro" id="IPR018247">
    <property type="entry name" value="EF_Hand_1_Ca_BS"/>
</dbReference>
<dbReference type="Gene3D" id="3.40.720.10">
    <property type="entry name" value="Alkaline Phosphatase, subunit A"/>
    <property type="match status" value="1"/>
</dbReference>
<keyword evidence="6" id="KW-0106">Calcium</keyword>
<feature type="chain" id="PRO_5040822659" evidence="7">
    <location>
        <begin position="27"/>
        <end position="997"/>
    </location>
</feature>
<dbReference type="EMBL" id="JAMXLR010000024">
    <property type="protein sequence ID" value="MCO6043410.1"/>
    <property type="molecule type" value="Genomic_DNA"/>
</dbReference>
<dbReference type="SUPFAM" id="SSF53649">
    <property type="entry name" value="Alkaline phosphatase-like"/>
    <property type="match status" value="1"/>
</dbReference>
<protein>
    <submittedName>
        <fullName evidence="9">Sulfatase-like hydrolase/transferase</fullName>
    </submittedName>
</protein>
<evidence type="ECO:0000313" key="10">
    <source>
        <dbReference type="Proteomes" id="UP001155241"/>
    </source>
</evidence>
<feature type="signal peptide" evidence="7">
    <location>
        <begin position="1"/>
        <end position="26"/>
    </location>
</feature>
<feature type="domain" description="Sulfatase N-terminal" evidence="8">
    <location>
        <begin position="34"/>
        <end position="351"/>
    </location>
</feature>
<evidence type="ECO:0000313" key="9">
    <source>
        <dbReference type="EMBL" id="MCO6043410.1"/>
    </source>
</evidence>
<dbReference type="InterPro" id="IPR036439">
    <property type="entry name" value="Dockerin_dom_sf"/>
</dbReference>
<keyword evidence="5 9" id="KW-0378">Hydrolase</keyword>
<dbReference type="InterPro" id="IPR050738">
    <property type="entry name" value="Sulfatase"/>
</dbReference>
<evidence type="ECO:0000256" key="4">
    <source>
        <dbReference type="ARBA" id="ARBA00022729"/>
    </source>
</evidence>
<comment type="similarity">
    <text evidence="2">Belongs to the sulfatase family.</text>
</comment>
<evidence type="ECO:0000256" key="5">
    <source>
        <dbReference type="ARBA" id="ARBA00022801"/>
    </source>
</evidence>
<dbReference type="InterPro" id="IPR017850">
    <property type="entry name" value="Alkaline_phosphatase_core_sf"/>
</dbReference>
<evidence type="ECO:0000256" key="3">
    <source>
        <dbReference type="ARBA" id="ARBA00022723"/>
    </source>
</evidence>
<dbReference type="Pfam" id="PF00884">
    <property type="entry name" value="Sulfatase"/>
    <property type="match status" value="1"/>
</dbReference>
<dbReference type="InterPro" id="IPR000917">
    <property type="entry name" value="Sulfatase_N"/>
</dbReference>
<dbReference type="RefSeq" id="WP_252851517.1">
    <property type="nucleotide sequence ID" value="NZ_JAMXLR010000024.1"/>
</dbReference>
<dbReference type="InterPro" id="IPR013320">
    <property type="entry name" value="ConA-like_dom_sf"/>
</dbReference>
<proteinExistence type="inferred from homology"/>
<dbReference type="Gene3D" id="1.10.1330.10">
    <property type="entry name" value="Dockerin domain"/>
    <property type="match status" value="1"/>
</dbReference>
<organism evidence="9 10">
    <name type="scientific">Aeoliella straminimaris</name>
    <dbReference type="NCBI Taxonomy" id="2954799"/>
    <lineage>
        <taxon>Bacteria</taxon>
        <taxon>Pseudomonadati</taxon>
        <taxon>Planctomycetota</taxon>
        <taxon>Planctomycetia</taxon>
        <taxon>Pirellulales</taxon>
        <taxon>Lacipirellulaceae</taxon>
        <taxon>Aeoliella</taxon>
    </lineage>
</organism>
<comment type="caution">
    <text evidence="9">The sequence shown here is derived from an EMBL/GenBank/DDBJ whole genome shotgun (WGS) entry which is preliminary data.</text>
</comment>
<dbReference type="PANTHER" id="PTHR42693">
    <property type="entry name" value="ARYLSULFATASE FAMILY MEMBER"/>
    <property type="match status" value="1"/>
</dbReference>
<evidence type="ECO:0000256" key="6">
    <source>
        <dbReference type="ARBA" id="ARBA00022837"/>
    </source>
</evidence>
<evidence type="ECO:0000256" key="1">
    <source>
        <dbReference type="ARBA" id="ARBA00001913"/>
    </source>
</evidence>
<keyword evidence="3" id="KW-0479">Metal-binding</keyword>